<gene>
    <name evidence="2" type="ORF">PYCCODRAFT_1477573</name>
</gene>
<dbReference type="OrthoDB" id="3255924at2759"/>
<evidence type="ECO:0000256" key="1">
    <source>
        <dbReference type="SAM" id="MobiDB-lite"/>
    </source>
</evidence>
<feature type="region of interest" description="Disordered" evidence="1">
    <location>
        <begin position="167"/>
        <end position="482"/>
    </location>
</feature>
<feature type="compositionally biased region" description="Low complexity" evidence="1">
    <location>
        <begin position="229"/>
        <end position="244"/>
    </location>
</feature>
<dbReference type="AlphaFoldDB" id="A0A1Y2IRL4"/>
<dbReference type="EMBL" id="KZ084104">
    <property type="protein sequence ID" value="OSD02582.1"/>
    <property type="molecule type" value="Genomic_DNA"/>
</dbReference>
<accession>A0A1Y2IRL4</accession>
<feature type="compositionally biased region" description="Basic and acidic residues" evidence="1">
    <location>
        <begin position="441"/>
        <end position="454"/>
    </location>
</feature>
<keyword evidence="3" id="KW-1185">Reference proteome</keyword>
<feature type="compositionally biased region" description="Low complexity" evidence="1">
    <location>
        <begin position="336"/>
        <end position="346"/>
    </location>
</feature>
<reference evidence="2 3" key="1">
    <citation type="journal article" date="2015" name="Biotechnol. Biofuels">
        <title>Enhanced degradation of softwood versus hardwood by the white-rot fungus Pycnoporus coccineus.</title>
        <authorList>
            <person name="Couturier M."/>
            <person name="Navarro D."/>
            <person name="Chevret D."/>
            <person name="Henrissat B."/>
            <person name="Piumi F."/>
            <person name="Ruiz-Duenas F.J."/>
            <person name="Martinez A.T."/>
            <person name="Grigoriev I.V."/>
            <person name="Riley R."/>
            <person name="Lipzen A."/>
            <person name="Berrin J.G."/>
            <person name="Master E.R."/>
            <person name="Rosso M.N."/>
        </authorList>
    </citation>
    <scope>NUCLEOTIDE SEQUENCE [LARGE SCALE GENOMIC DNA]</scope>
    <source>
        <strain evidence="2 3">BRFM310</strain>
    </source>
</reference>
<feature type="compositionally biased region" description="Basic and acidic residues" evidence="1">
    <location>
        <begin position="167"/>
        <end position="184"/>
    </location>
</feature>
<evidence type="ECO:0000313" key="3">
    <source>
        <dbReference type="Proteomes" id="UP000193067"/>
    </source>
</evidence>
<feature type="compositionally biased region" description="Low complexity" evidence="1">
    <location>
        <begin position="380"/>
        <end position="406"/>
    </location>
</feature>
<feature type="compositionally biased region" description="Basic residues" evidence="1">
    <location>
        <begin position="88"/>
        <end position="107"/>
    </location>
</feature>
<proteinExistence type="predicted"/>
<feature type="compositionally biased region" description="Basic residues" evidence="1">
    <location>
        <begin position="367"/>
        <end position="379"/>
    </location>
</feature>
<name>A0A1Y2IRL4_TRAC3</name>
<protein>
    <submittedName>
        <fullName evidence="2">Uncharacterized protein</fullName>
    </submittedName>
</protein>
<evidence type="ECO:0000313" key="2">
    <source>
        <dbReference type="EMBL" id="OSD02582.1"/>
    </source>
</evidence>
<feature type="region of interest" description="Disordered" evidence="1">
    <location>
        <begin position="47"/>
        <end position="155"/>
    </location>
</feature>
<feature type="compositionally biased region" description="Low complexity" evidence="1">
    <location>
        <begin position="294"/>
        <end position="320"/>
    </location>
</feature>
<sequence length="516" mass="55211">MAHSGLQFSWSDSCRAALSCLPCLKSSDEPSDSEYDNQNANRHLNGALAHVIIPPPRARPDELEGLLADASDDAETLSLHSNIGDRSRRGRKSKKKRRRDGGPKHIRLFGFDLFGRPPAIQLPESDEEDAGEGRSSRPRPRTISTDTLDSDAAPLDVSAIQELSAARHAEALAREEEERRAKEERRRRRREKRELKRAAMARALELHADTNEEFEGFPGSGVAYDHAFSPSLGSGSGSLSVSDSQDFGPFAQGQLAQHFDADAALAAEEEGDGADFGGESYTHRPRKSQGGRVGTQTTSDTRSSSSRSYSVSYSNSSGQVAAAPYNHQFLAQQQMLPRSPLSPLSPGTDSVPPSPGMGAPPGANGEKKKHRRKSTRSKAHSVSVAGSGSGSSNGHSQSATASQTASLVSPSQSDALGPAPRVFSPAAHAQDFEGFPGGFGEHAHAHDGEQELRAPVHSAFGDGEGDEEDDAGERRRKERARASEHLAVASFPSVGLRGVQRTKSDMGVFLARRGDE</sequence>
<feature type="compositionally biased region" description="Basic and acidic residues" evidence="1">
    <location>
        <begin position="472"/>
        <end position="482"/>
    </location>
</feature>
<organism evidence="2 3">
    <name type="scientific">Trametes coccinea (strain BRFM310)</name>
    <name type="common">Pycnoporus coccineus</name>
    <dbReference type="NCBI Taxonomy" id="1353009"/>
    <lineage>
        <taxon>Eukaryota</taxon>
        <taxon>Fungi</taxon>
        <taxon>Dikarya</taxon>
        <taxon>Basidiomycota</taxon>
        <taxon>Agaricomycotina</taxon>
        <taxon>Agaricomycetes</taxon>
        <taxon>Polyporales</taxon>
        <taxon>Polyporaceae</taxon>
        <taxon>Trametes</taxon>
    </lineage>
</organism>
<dbReference type="Proteomes" id="UP000193067">
    <property type="component" value="Unassembled WGS sequence"/>
</dbReference>